<dbReference type="PROSITE" id="PS50110">
    <property type="entry name" value="RESPONSE_REGULATORY"/>
    <property type="match status" value="1"/>
</dbReference>
<evidence type="ECO:0000259" key="13">
    <source>
        <dbReference type="PROSITE" id="PS50110"/>
    </source>
</evidence>
<comment type="subcellular location">
    <subcellularLocation>
        <location evidence="2">Cell membrane</location>
        <topology evidence="2">Multi-pass membrane protein</topology>
    </subcellularLocation>
</comment>
<dbReference type="PANTHER" id="PTHR43047">
    <property type="entry name" value="TWO-COMPONENT HISTIDINE PROTEIN KINASE"/>
    <property type="match status" value="1"/>
</dbReference>
<evidence type="ECO:0000256" key="2">
    <source>
        <dbReference type="ARBA" id="ARBA00004651"/>
    </source>
</evidence>
<dbReference type="InterPro" id="IPR010559">
    <property type="entry name" value="Sig_transdc_His_kin_internal"/>
</dbReference>
<feature type="transmembrane region" description="Helical" evidence="11">
    <location>
        <begin position="12"/>
        <end position="33"/>
    </location>
</feature>
<dbReference type="RefSeq" id="WP_213514636.1">
    <property type="nucleotide sequence ID" value="NZ_BOSE01000003.1"/>
</dbReference>
<dbReference type="FunFam" id="3.30.565.10:FF:000006">
    <property type="entry name" value="Sensor histidine kinase WalK"/>
    <property type="match status" value="1"/>
</dbReference>
<dbReference type="SUPFAM" id="SSF47384">
    <property type="entry name" value="Homodimeric domain of signal transducing histidine kinase"/>
    <property type="match status" value="1"/>
</dbReference>
<evidence type="ECO:0000259" key="12">
    <source>
        <dbReference type="PROSITE" id="PS50109"/>
    </source>
</evidence>
<dbReference type="GO" id="GO:0000155">
    <property type="term" value="F:phosphorelay sensor kinase activity"/>
    <property type="evidence" value="ECO:0007669"/>
    <property type="project" value="InterPro"/>
</dbReference>
<accession>A0A919YNE0</accession>
<evidence type="ECO:0000313" key="14">
    <source>
        <dbReference type="EMBL" id="GIP16377.1"/>
    </source>
</evidence>
<dbReference type="SMART" id="SM00448">
    <property type="entry name" value="REC"/>
    <property type="match status" value="1"/>
</dbReference>
<keyword evidence="11" id="KW-0472">Membrane</keyword>
<reference evidence="14" key="1">
    <citation type="submission" date="2021-03" db="EMBL/GenBank/DDBJ databases">
        <title>Antimicrobial resistance genes in bacteria isolated from Japanese honey, and their potential for conferring macrolide and lincosamide resistance in the American foulbrood pathogen Paenibacillus larvae.</title>
        <authorList>
            <person name="Okamoto M."/>
            <person name="Kumagai M."/>
            <person name="Kanamori H."/>
            <person name="Takamatsu D."/>
        </authorList>
    </citation>
    <scope>NUCLEOTIDE SEQUENCE</scope>
    <source>
        <strain evidence="14">J40TS1</strain>
    </source>
</reference>
<feature type="transmembrane region" description="Helical" evidence="11">
    <location>
        <begin position="301"/>
        <end position="322"/>
    </location>
</feature>
<keyword evidence="4 10" id="KW-0597">Phosphoprotein</keyword>
<dbReference type="InterPro" id="IPR011006">
    <property type="entry name" value="CheY-like_superfamily"/>
</dbReference>
<dbReference type="Pfam" id="PF02518">
    <property type="entry name" value="HATPase_c"/>
    <property type="match status" value="2"/>
</dbReference>
<dbReference type="PROSITE" id="PS50109">
    <property type="entry name" value="HIS_KIN"/>
    <property type="match status" value="2"/>
</dbReference>
<feature type="transmembrane region" description="Helical" evidence="11">
    <location>
        <begin position="328"/>
        <end position="350"/>
    </location>
</feature>
<dbReference type="PANTHER" id="PTHR43047:SF72">
    <property type="entry name" value="OSMOSENSING HISTIDINE PROTEIN KINASE SLN1"/>
    <property type="match status" value="1"/>
</dbReference>
<comment type="caution">
    <text evidence="14">The sequence shown here is derived from an EMBL/GenBank/DDBJ whole genome shotgun (WGS) entry which is preliminary data.</text>
</comment>
<feature type="transmembrane region" description="Helical" evidence="11">
    <location>
        <begin position="216"/>
        <end position="234"/>
    </location>
</feature>
<dbReference type="GO" id="GO:0005524">
    <property type="term" value="F:ATP binding"/>
    <property type="evidence" value="ECO:0007669"/>
    <property type="project" value="UniProtKB-KW"/>
</dbReference>
<evidence type="ECO:0000256" key="3">
    <source>
        <dbReference type="ARBA" id="ARBA00012438"/>
    </source>
</evidence>
<keyword evidence="5" id="KW-0808">Transferase</keyword>
<keyword evidence="11" id="KW-0812">Transmembrane</keyword>
<protein>
    <recommendedName>
        <fullName evidence="3">histidine kinase</fullName>
        <ecNumber evidence="3">2.7.13.3</ecNumber>
    </recommendedName>
</protein>
<keyword evidence="8" id="KW-0067">ATP-binding</keyword>
<dbReference type="Gene3D" id="2.60.120.260">
    <property type="entry name" value="Galactose-binding domain-like"/>
    <property type="match status" value="1"/>
</dbReference>
<dbReference type="Gene3D" id="3.40.50.2300">
    <property type="match status" value="1"/>
</dbReference>
<keyword evidence="6" id="KW-0547">Nucleotide-binding</keyword>
<feature type="transmembrane region" description="Helical" evidence="11">
    <location>
        <begin position="241"/>
        <end position="263"/>
    </location>
</feature>
<evidence type="ECO:0000313" key="15">
    <source>
        <dbReference type="Proteomes" id="UP000683139"/>
    </source>
</evidence>
<dbReference type="Pfam" id="PF00512">
    <property type="entry name" value="HisKA"/>
    <property type="match status" value="1"/>
</dbReference>
<dbReference type="Gene3D" id="3.30.565.10">
    <property type="entry name" value="Histidine kinase-like ATPase, C-terminal domain"/>
    <property type="match status" value="2"/>
</dbReference>
<evidence type="ECO:0000256" key="6">
    <source>
        <dbReference type="ARBA" id="ARBA00022741"/>
    </source>
</evidence>
<dbReference type="EMBL" id="BOSE01000003">
    <property type="protein sequence ID" value="GIP16377.1"/>
    <property type="molecule type" value="Genomic_DNA"/>
</dbReference>
<dbReference type="InterPro" id="IPR008979">
    <property type="entry name" value="Galactose-bd-like_sf"/>
</dbReference>
<keyword evidence="9" id="KW-0902">Two-component regulatory system</keyword>
<dbReference type="InterPro" id="IPR001789">
    <property type="entry name" value="Sig_transdc_resp-reg_receiver"/>
</dbReference>
<dbReference type="CDD" id="cd00082">
    <property type="entry name" value="HisKA"/>
    <property type="match status" value="1"/>
</dbReference>
<dbReference type="AlphaFoldDB" id="A0A919YNE0"/>
<dbReference type="SMART" id="SM00388">
    <property type="entry name" value="HisKA"/>
    <property type="match status" value="1"/>
</dbReference>
<dbReference type="InterPro" id="IPR004358">
    <property type="entry name" value="Sig_transdc_His_kin-like_C"/>
</dbReference>
<keyword evidence="7" id="KW-0418">Kinase</keyword>
<feature type="domain" description="Response regulatory" evidence="13">
    <location>
        <begin position="730"/>
        <end position="847"/>
    </location>
</feature>
<proteinExistence type="predicted"/>
<feature type="modified residue" description="4-aspartylphosphate" evidence="10">
    <location>
        <position position="780"/>
    </location>
</feature>
<evidence type="ECO:0000256" key="10">
    <source>
        <dbReference type="PROSITE-ProRule" id="PRU00169"/>
    </source>
</evidence>
<dbReference type="Gene3D" id="1.10.287.130">
    <property type="match status" value="1"/>
</dbReference>
<dbReference type="GO" id="GO:0009927">
    <property type="term" value="F:histidine phosphotransfer kinase activity"/>
    <property type="evidence" value="ECO:0007669"/>
    <property type="project" value="TreeGrafter"/>
</dbReference>
<name>A0A919YNE0_9BACL</name>
<dbReference type="SUPFAM" id="SSF49785">
    <property type="entry name" value="Galactose-binding domain-like"/>
    <property type="match status" value="1"/>
</dbReference>
<dbReference type="EC" id="2.7.13.3" evidence="3"/>
<dbReference type="Pfam" id="PF00072">
    <property type="entry name" value="Response_reg"/>
    <property type="match status" value="1"/>
</dbReference>
<evidence type="ECO:0000256" key="11">
    <source>
        <dbReference type="SAM" id="Phobius"/>
    </source>
</evidence>
<dbReference type="GO" id="GO:0005886">
    <property type="term" value="C:plasma membrane"/>
    <property type="evidence" value="ECO:0007669"/>
    <property type="project" value="UniProtKB-SubCell"/>
</dbReference>
<dbReference type="Proteomes" id="UP000683139">
    <property type="component" value="Unassembled WGS sequence"/>
</dbReference>
<evidence type="ECO:0000256" key="7">
    <source>
        <dbReference type="ARBA" id="ARBA00022777"/>
    </source>
</evidence>
<gene>
    <name evidence="14" type="ORF">J40TS1_20190</name>
</gene>
<dbReference type="InterPro" id="IPR003594">
    <property type="entry name" value="HATPase_dom"/>
</dbReference>
<evidence type="ECO:0000256" key="5">
    <source>
        <dbReference type="ARBA" id="ARBA00022679"/>
    </source>
</evidence>
<dbReference type="InterPro" id="IPR036097">
    <property type="entry name" value="HisK_dim/P_sf"/>
</dbReference>
<organism evidence="14 15">
    <name type="scientific">Paenibacillus montaniterrae</name>
    <dbReference type="NCBI Taxonomy" id="429341"/>
    <lineage>
        <taxon>Bacteria</taxon>
        <taxon>Bacillati</taxon>
        <taxon>Bacillota</taxon>
        <taxon>Bacilli</taxon>
        <taxon>Bacillales</taxon>
        <taxon>Paenibacillaceae</taxon>
        <taxon>Paenibacillus</taxon>
    </lineage>
</organism>
<feature type="transmembrane region" description="Helical" evidence="11">
    <location>
        <begin position="275"/>
        <end position="294"/>
    </location>
</feature>
<sequence length="1054" mass="117266">MSIYVEQWHKYLRWMGIVLVIAVIIGLHAVWFYSFATTKFGEIRDGFLDLRQWDETSGDTLVLDGEWMFYPYSLIASEAAAKTVEAKPINVPGSWEAIIGSNFGYGSYRLTIRLDPDDKQTYAIYVPSVQSASQLYINGALAGSSGQPASKEADYRPYNVPYIAKAAADEHGMIDIVLEAANYIFQPNSGIELSLQFGEESVIVGRNSTSELMQQLVFTVFILHAVYAVHLYMMGIRKKQLLYLSLLLLIVLLTLAGNGSKLIYDWLPLSYEADFRLKGVLLALGGIVLLGLSVHSSAKRLLIIAKRALMVTGFILLCYSALRTGTVSFSTYIVFPLYVLSTLITSIIGIISSRSAPIYRNLYMLFLLTALFSTVVWEYVQLFAGISTIFYPLDLIIAMFCISSLMFKSYLNAVHENKQLADKLQQEDKLKDQFLANTSHELRNPLHGILNLSQTVLEREKSWLDERSVHNLELVQSIGRRMNTLLGDLLDLSRLKEGGIQLFRSSVNVHQVVEKTMESLKYLLHGKAIFMVNEVPAQLKHVHADENRLAQILFNLLHNSIKFTVQGTIAVRADVKEGMLQLSVIDTGVGIESAKLDYIFGSYQQISNQDAAIAASGFGLGLSISKQLVELHGSKLQVRSTVGEGSTFFFSLPFAEEGEQGSDDAGHGTQAVLSDAANSCADNGAATAAGVSAPAAPKRASDRVQHDRAKQAHHELAAEQCAAKEDYRINILAVDDEQINLQVLSNILSADHNIHLHCTTSPLEVLEKLADQSWDLIISDVMMPQMSGYALTGHIRETYDMNELPVLLLTARNQSLDVETGLLAGANDYIAKPVNAMELNARVRTLVRLKRSHRERMSMETAWLQAQIKPHFIVNTLNSIVALSTFDQDKMIELVNEFSEYLRASYNTYDTYKLISLKQELKLVRSYLSIQQKRFSGRLLVAWEVDEGIELMLPPLIVQSIVENAVTHGALSRSIGGNMSLTIQAQDQTVHFSIKDNGTGMSEQLIEAVLNGQNKNGTGIYNTNLRLRRHYRSGLSIKSKPDFGTEVAFNIPLY</sequence>
<dbReference type="InterPro" id="IPR036890">
    <property type="entry name" value="HATPase_C_sf"/>
</dbReference>
<dbReference type="InterPro" id="IPR003661">
    <property type="entry name" value="HisK_dim/P_dom"/>
</dbReference>
<dbReference type="PRINTS" id="PR00344">
    <property type="entry name" value="BCTRLSENSOR"/>
</dbReference>
<evidence type="ECO:0000256" key="8">
    <source>
        <dbReference type="ARBA" id="ARBA00022840"/>
    </source>
</evidence>
<dbReference type="SUPFAM" id="SSF52172">
    <property type="entry name" value="CheY-like"/>
    <property type="match status" value="1"/>
</dbReference>
<comment type="catalytic activity">
    <reaction evidence="1">
        <text>ATP + protein L-histidine = ADP + protein N-phospho-L-histidine.</text>
        <dbReference type="EC" id="2.7.13.3"/>
    </reaction>
</comment>
<evidence type="ECO:0000256" key="4">
    <source>
        <dbReference type="ARBA" id="ARBA00022553"/>
    </source>
</evidence>
<evidence type="ECO:0000256" key="9">
    <source>
        <dbReference type="ARBA" id="ARBA00023012"/>
    </source>
</evidence>
<dbReference type="SUPFAM" id="SSF55874">
    <property type="entry name" value="ATPase domain of HSP90 chaperone/DNA topoisomerase II/histidine kinase"/>
    <property type="match status" value="2"/>
</dbReference>
<feature type="domain" description="Histidine kinase" evidence="12">
    <location>
        <begin position="437"/>
        <end position="656"/>
    </location>
</feature>
<dbReference type="Pfam" id="PF06580">
    <property type="entry name" value="His_kinase"/>
    <property type="match status" value="1"/>
</dbReference>
<feature type="transmembrane region" description="Helical" evidence="11">
    <location>
        <begin position="362"/>
        <end position="380"/>
    </location>
</feature>
<dbReference type="SMART" id="SM00387">
    <property type="entry name" value="HATPase_c"/>
    <property type="match status" value="2"/>
</dbReference>
<dbReference type="InterPro" id="IPR005467">
    <property type="entry name" value="His_kinase_dom"/>
</dbReference>
<keyword evidence="11" id="KW-1133">Transmembrane helix</keyword>
<feature type="domain" description="Histidine kinase" evidence="12">
    <location>
        <begin position="957"/>
        <end position="1054"/>
    </location>
</feature>
<keyword evidence="15" id="KW-1185">Reference proteome</keyword>
<evidence type="ECO:0000256" key="1">
    <source>
        <dbReference type="ARBA" id="ARBA00000085"/>
    </source>
</evidence>